<proteinExistence type="predicted"/>
<keyword evidence="2 4" id="KW-0103">Bromodomain</keyword>
<dbReference type="Gene3D" id="1.20.920.10">
    <property type="entry name" value="Bromodomain-like"/>
    <property type="match status" value="1"/>
</dbReference>
<dbReference type="GO" id="GO:0000785">
    <property type="term" value="C:chromatin"/>
    <property type="evidence" value="ECO:0007669"/>
    <property type="project" value="TreeGrafter"/>
</dbReference>
<evidence type="ECO:0000259" key="6">
    <source>
        <dbReference type="PROSITE" id="PS50014"/>
    </source>
</evidence>
<dbReference type="PRINTS" id="PR00503">
    <property type="entry name" value="BROMODOMAIN"/>
</dbReference>
<comment type="subcellular location">
    <subcellularLocation>
        <location evidence="1">Nucleus</location>
    </subcellularLocation>
</comment>
<evidence type="ECO:0000256" key="2">
    <source>
        <dbReference type="ARBA" id="ARBA00023117"/>
    </source>
</evidence>
<dbReference type="InterPro" id="IPR001487">
    <property type="entry name" value="Bromodomain"/>
</dbReference>
<evidence type="ECO:0000256" key="1">
    <source>
        <dbReference type="ARBA" id="ARBA00004123"/>
    </source>
</evidence>
<feature type="compositionally biased region" description="Polar residues" evidence="5">
    <location>
        <begin position="30"/>
        <end position="39"/>
    </location>
</feature>
<dbReference type="PROSITE" id="PS50014">
    <property type="entry name" value="BROMODOMAIN_2"/>
    <property type="match status" value="1"/>
</dbReference>
<dbReference type="PANTHER" id="PTHR45915">
    <property type="entry name" value="TRANSCRIPTION INTERMEDIARY FACTOR"/>
    <property type="match status" value="1"/>
</dbReference>
<feature type="region of interest" description="Disordered" evidence="5">
    <location>
        <begin position="1"/>
        <end position="92"/>
    </location>
</feature>
<dbReference type="AlphaFoldDB" id="A0A0B6YQZ1"/>
<feature type="compositionally biased region" description="Basic residues" evidence="5">
    <location>
        <begin position="60"/>
        <end position="71"/>
    </location>
</feature>
<organism evidence="7">
    <name type="scientific">Arion vulgaris</name>
    <dbReference type="NCBI Taxonomy" id="1028688"/>
    <lineage>
        <taxon>Eukaryota</taxon>
        <taxon>Metazoa</taxon>
        <taxon>Spiralia</taxon>
        <taxon>Lophotrochozoa</taxon>
        <taxon>Mollusca</taxon>
        <taxon>Gastropoda</taxon>
        <taxon>Heterobranchia</taxon>
        <taxon>Euthyneura</taxon>
        <taxon>Panpulmonata</taxon>
        <taxon>Eupulmonata</taxon>
        <taxon>Stylommatophora</taxon>
        <taxon>Helicina</taxon>
        <taxon>Arionoidea</taxon>
        <taxon>Arionidae</taxon>
        <taxon>Arion</taxon>
    </lineage>
</organism>
<feature type="non-terminal residue" evidence="7">
    <location>
        <position position="1"/>
    </location>
</feature>
<evidence type="ECO:0000313" key="7">
    <source>
        <dbReference type="EMBL" id="CEK58206.1"/>
    </source>
</evidence>
<accession>A0A0B6YQZ1</accession>
<protein>
    <recommendedName>
        <fullName evidence="6">Bromo domain-containing protein</fullName>
    </recommendedName>
</protein>
<feature type="compositionally biased region" description="Basic and acidic residues" evidence="5">
    <location>
        <begin position="18"/>
        <end position="29"/>
    </location>
</feature>
<reference evidence="7" key="1">
    <citation type="submission" date="2014-12" db="EMBL/GenBank/DDBJ databases">
        <title>Insight into the proteome of Arion vulgaris.</title>
        <authorList>
            <person name="Aradska J."/>
            <person name="Bulat T."/>
            <person name="Smidak R."/>
            <person name="Sarate P."/>
            <person name="Gangsoo J."/>
            <person name="Sialana F."/>
            <person name="Bilban M."/>
            <person name="Lubec G."/>
        </authorList>
    </citation>
    <scope>NUCLEOTIDE SEQUENCE</scope>
    <source>
        <tissue evidence="7">Skin</tissue>
    </source>
</reference>
<evidence type="ECO:0000256" key="5">
    <source>
        <dbReference type="SAM" id="MobiDB-lite"/>
    </source>
</evidence>
<dbReference type="GO" id="GO:0005634">
    <property type="term" value="C:nucleus"/>
    <property type="evidence" value="ECO:0007669"/>
    <property type="project" value="UniProtKB-SubCell"/>
</dbReference>
<dbReference type="EMBL" id="HACG01011341">
    <property type="protein sequence ID" value="CEK58206.1"/>
    <property type="molecule type" value="Transcribed_RNA"/>
</dbReference>
<evidence type="ECO:0000256" key="3">
    <source>
        <dbReference type="ARBA" id="ARBA00023242"/>
    </source>
</evidence>
<dbReference type="Pfam" id="PF00439">
    <property type="entry name" value="Bromodomain"/>
    <property type="match status" value="1"/>
</dbReference>
<evidence type="ECO:0000256" key="4">
    <source>
        <dbReference type="PROSITE-ProRule" id="PRU00035"/>
    </source>
</evidence>
<dbReference type="SMART" id="SM00297">
    <property type="entry name" value="BROMO"/>
    <property type="match status" value="1"/>
</dbReference>
<sequence length="188" mass="21855">ATATTSSSSSSSVPCDNHSLKVDNKDNDKSSNVTDSGFQPEQEKKTRKRKEKDAVTPPTPKKKEKMSKKEKKIKEKKGEEFEKLKESPTEDKKIEKGLHKDLLSCGKLLTELEKHNNGWPFLRPVNKKQFPSYKKYIKTPMDFSTARIKIKTKEYKHRQEFAEDIRLSSTTVRHSMKMILKWDRRVTL</sequence>
<keyword evidence="3" id="KW-0539">Nucleus</keyword>
<feature type="compositionally biased region" description="Low complexity" evidence="5">
    <location>
        <begin position="1"/>
        <end position="12"/>
    </location>
</feature>
<dbReference type="InterPro" id="IPR036427">
    <property type="entry name" value="Bromodomain-like_sf"/>
</dbReference>
<feature type="domain" description="Bromo" evidence="6">
    <location>
        <begin position="113"/>
        <end position="167"/>
    </location>
</feature>
<name>A0A0B6YQZ1_9EUPU</name>
<dbReference type="SUPFAM" id="SSF47370">
    <property type="entry name" value="Bromodomain"/>
    <property type="match status" value="1"/>
</dbReference>
<gene>
    <name evidence="7" type="primary">ORF32323</name>
</gene>
<feature type="compositionally biased region" description="Basic and acidic residues" evidence="5">
    <location>
        <begin position="72"/>
        <end position="92"/>
    </location>
</feature>
<dbReference type="PANTHER" id="PTHR45915:SF2">
    <property type="entry name" value="TOUTATIS, ISOFORM E"/>
    <property type="match status" value="1"/>
</dbReference>